<keyword evidence="4 6" id="KW-0472">Membrane</keyword>
<dbReference type="GO" id="GO:0071944">
    <property type="term" value="C:cell periphery"/>
    <property type="evidence" value="ECO:0007669"/>
    <property type="project" value="UniProtKB-ARBA"/>
</dbReference>
<evidence type="ECO:0000313" key="9">
    <source>
        <dbReference type="Proteomes" id="UP001251528"/>
    </source>
</evidence>
<dbReference type="GO" id="GO:0016020">
    <property type="term" value="C:membrane"/>
    <property type="evidence" value="ECO:0007669"/>
    <property type="project" value="UniProtKB-SubCell"/>
</dbReference>
<dbReference type="EMBL" id="JASWJB010000224">
    <property type="protein sequence ID" value="KAK2593180.1"/>
    <property type="molecule type" value="Genomic_DNA"/>
</dbReference>
<feature type="signal peptide" evidence="7">
    <location>
        <begin position="1"/>
        <end position="22"/>
    </location>
</feature>
<evidence type="ECO:0000256" key="5">
    <source>
        <dbReference type="SAM" id="MobiDB-lite"/>
    </source>
</evidence>
<evidence type="ECO:0000256" key="2">
    <source>
        <dbReference type="ARBA" id="ARBA00022692"/>
    </source>
</evidence>
<evidence type="ECO:0000256" key="4">
    <source>
        <dbReference type="ARBA" id="ARBA00023136"/>
    </source>
</evidence>
<gene>
    <name evidence="8" type="ORF">QQS21_009109</name>
</gene>
<feature type="transmembrane region" description="Helical" evidence="6">
    <location>
        <begin position="286"/>
        <end position="308"/>
    </location>
</feature>
<reference evidence="8" key="1">
    <citation type="submission" date="2023-06" db="EMBL/GenBank/DDBJ databases">
        <title>Conoideocrella luteorostrata (Hypocreales: Clavicipitaceae), a potential biocontrol fungus for elongate hemlock scale in United States Christmas tree production areas.</title>
        <authorList>
            <person name="Barrett H."/>
            <person name="Lovett B."/>
            <person name="Macias A.M."/>
            <person name="Stajich J.E."/>
            <person name="Kasson M.T."/>
        </authorList>
    </citation>
    <scope>NUCLEOTIDE SEQUENCE</scope>
    <source>
        <strain evidence="8">ARSEF 14590</strain>
    </source>
</reference>
<keyword evidence="3 6" id="KW-1133">Transmembrane helix</keyword>
<keyword evidence="9" id="KW-1185">Reference proteome</keyword>
<evidence type="ECO:0000256" key="3">
    <source>
        <dbReference type="ARBA" id="ARBA00022989"/>
    </source>
</evidence>
<comment type="caution">
    <text evidence="8">The sequence shown here is derived from an EMBL/GenBank/DDBJ whole genome shotgun (WGS) entry which is preliminary data.</text>
</comment>
<organism evidence="8 9">
    <name type="scientific">Conoideocrella luteorostrata</name>
    <dbReference type="NCBI Taxonomy" id="1105319"/>
    <lineage>
        <taxon>Eukaryota</taxon>
        <taxon>Fungi</taxon>
        <taxon>Dikarya</taxon>
        <taxon>Ascomycota</taxon>
        <taxon>Pezizomycotina</taxon>
        <taxon>Sordariomycetes</taxon>
        <taxon>Hypocreomycetidae</taxon>
        <taxon>Hypocreales</taxon>
        <taxon>Clavicipitaceae</taxon>
        <taxon>Conoideocrella</taxon>
    </lineage>
</organism>
<sequence length="442" mass="47565">MFRGGVLPLLLLSLGGGGRVAAQRGAQSICDYYAAKKYNGVSNSTTQLQLMQGIVAYAYAGGSTLRDGNKSDTGIFNYGKFRGQDVYLRPWFDGSRAVANSRDEARTQDFLDGGGTEPLVAFLNGSARTTEFPKNSNQAKLFNHWYYVFGNIYSCSGYKQFLETAYEPFNPAYVHKFMDLNHTHIGYFIDQLIAASKFYGFSDDDAKSLQDIMNAKYNVRCLPAQNGQLTSICLAKDCPVAVPSPDCDAYVHVNERGVGGSPSPTSSGSSGGASGGSSSSGLSAGAIAGIAIGGAVVALLAVGMWLFFRRQKKQKAEKASEPSSSQNNAAPSPGYPSPSPGYPSQYHYGSNTNESYYSRAPTDSYIGSTLSSPSPHVTEFKQPEELGTDGHERPHGMASPSQYRPDLAQQQYRPDMAQIAEMESPEPPAGWPKHNNPSASTR</sequence>
<comment type="subcellular location">
    <subcellularLocation>
        <location evidence="1">Membrane</location>
        <topology evidence="1">Single-pass membrane protein</topology>
    </subcellularLocation>
</comment>
<protein>
    <submittedName>
        <fullName evidence="8">Uncharacterized protein</fullName>
    </submittedName>
</protein>
<accession>A0AAJ0CHJ4</accession>
<evidence type="ECO:0000256" key="1">
    <source>
        <dbReference type="ARBA" id="ARBA00004167"/>
    </source>
</evidence>
<dbReference type="PANTHER" id="PTHR15549">
    <property type="entry name" value="PAIRED IMMUNOGLOBULIN-LIKE TYPE 2 RECEPTOR"/>
    <property type="match status" value="1"/>
</dbReference>
<feature type="compositionally biased region" description="Basic and acidic residues" evidence="5">
    <location>
        <begin position="378"/>
        <end position="395"/>
    </location>
</feature>
<feature type="region of interest" description="Disordered" evidence="5">
    <location>
        <begin position="316"/>
        <end position="442"/>
    </location>
</feature>
<dbReference type="Proteomes" id="UP001251528">
    <property type="component" value="Unassembled WGS sequence"/>
</dbReference>
<feature type="compositionally biased region" description="Low complexity" evidence="5">
    <location>
        <begin position="321"/>
        <end position="332"/>
    </location>
</feature>
<proteinExistence type="predicted"/>
<dbReference type="InterPro" id="IPR051694">
    <property type="entry name" value="Immunoregulatory_rcpt-like"/>
</dbReference>
<keyword evidence="2 6" id="KW-0812">Transmembrane</keyword>
<feature type="chain" id="PRO_5042581144" evidence="7">
    <location>
        <begin position="23"/>
        <end position="442"/>
    </location>
</feature>
<evidence type="ECO:0000256" key="6">
    <source>
        <dbReference type="SAM" id="Phobius"/>
    </source>
</evidence>
<evidence type="ECO:0000313" key="8">
    <source>
        <dbReference type="EMBL" id="KAK2593180.1"/>
    </source>
</evidence>
<keyword evidence="7" id="KW-0732">Signal</keyword>
<dbReference type="AlphaFoldDB" id="A0AAJ0CHJ4"/>
<feature type="compositionally biased region" description="Polar residues" evidence="5">
    <location>
        <begin position="365"/>
        <end position="375"/>
    </location>
</feature>
<evidence type="ECO:0000256" key="7">
    <source>
        <dbReference type="SAM" id="SignalP"/>
    </source>
</evidence>
<name>A0AAJ0CHJ4_9HYPO</name>